<evidence type="ECO:0000256" key="1">
    <source>
        <dbReference type="SAM" id="MobiDB-lite"/>
    </source>
</evidence>
<dbReference type="AlphaFoldDB" id="A0A5Q4ZNJ6"/>
<sequence>MRCRAGQRRQRLLREDPVQPGLSGSQPVEQERARTQTTRPFYQRQNRAGTRPAGQRTAHRRTSCQRVFRHRSAGAAFRAGYRYADHGRHCVDRRRALVCRVCERRGLPLVHRQGLLLRPGPGRARSSFLHRIRFAHHGAVARRRLVAACLGPLQSALSAPVRVSDIFEKLTRRANLTIVCESIH</sequence>
<protein>
    <submittedName>
        <fullName evidence="2">Uncharacterized protein</fullName>
    </submittedName>
</protein>
<dbReference type="EMBL" id="LR699554">
    <property type="protein sequence ID" value="VVD34363.1"/>
    <property type="molecule type" value="Genomic_DNA"/>
</dbReference>
<proteinExistence type="predicted"/>
<feature type="region of interest" description="Disordered" evidence="1">
    <location>
        <begin position="1"/>
        <end position="62"/>
    </location>
</feature>
<dbReference type="Proteomes" id="UP000325811">
    <property type="component" value="Chromosome II"/>
</dbReference>
<evidence type="ECO:0000313" key="3">
    <source>
        <dbReference type="Proteomes" id="UP000325811"/>
    </source>
</evidence>
<gene>
    <name evidence="2" type="ORF">PDMSB3_3079</name>
</gene>
<name>A0A5Q4ZNJ6_9BURK</name>
<feature type="compositionally biased region" description="Polar residues" evidence="1">
    <location>
        <begin position="35"/>
        <end position="48"/>
    </location>
</feature>
<reference evidence="2 3" key="1">
    <citation type="submission" date="2019-08" db="EMBL/GenBank/DDBJ databases">
        <authorList>
            <person name="Herpell B J."/>
        </authorList>
    </citation>
    <scope>NUCLEOTIDE SEQUENCE [LARGE SCALE GENOMIC DNA]</scope>
    <source>
        <strain evidence="3">Msb3</strain>
    </source>
</reference>
<accession>A0A5Q4ZNJ6</accession>
<keyword evidence="3" id="KW-1185">Reference proteome</keyword>
<dbReference type="KEGG" id="pdio:PDMSB3_3079.1"/>
<evidence type="ECO:0000313" key="2">
    <source>
        <dbReference type="EMBL" id="VVD34363.1"/>
    </source>
</evidence>
<organism evidence="2 3">
    <name type="scientific">Paraburkholderia dioscoreae</name>
    <dbReference type="NCBI Taxonomy" id="2604047"/>
    <lineage>
        <taxon>Bacteria</taxon>
        <taxon>Pseudomonadati</taxon>
        <taxon>Pseudomonadota</taxon>
        <taxon>Betaproteobacteria</taxon>
        <taxon>Burkholderiales</taxon>
        <taxon>Burkholderiaceae</taxon>
        <taxon>Paraburkholderia</taxon>
    </lineage>
</organism>
<feature type="compositionally biased region" description="Basic residues" evidence="1">
    <location>
        <begin position="1"/>
        <end position="11"/>
    </location>
</feature>